<dbReference type="EMBL" id="BTGU01000012">
    <property type="protein sequence ID" value="GMN41214.1"/>
    <property type="molecule type" value="Genomic_DNA"/>
</dbReference>
<comment type="caution">
    <text evidence="5">The sequence shown here is derived from an EMBL/GenBank/DDBJ whole genome shotgun (WGS) entry which is preliminary data.</text>
</comment>
<evidence type="ECO:0000256" key="3">
    <source>
        <dbReference type="SAM" id="MobiDB-lite"/>
    </source>
</evidence>
<organism evidence="5 6">
    <name type="scientific">Ficus carica</name>
    <name type="common">Common fig</name>
    <dbReference type="NCBI Taxonomy" id="3494"/>
    <lineage>
        <taxon>Eukaryota</taxon>
        <taxon>Viridiplantae</taxon>
        <taxon>Streptophyta</taxon>
        <taxon>Embryophyta</taxon>
        <taxon>Tracheophyta</taxon>
        <taxon>Spermatophyta</taxon>
        <taxon>Magnoliopsida</taxon>
        <taxon>eudicotyledons</taxon>
        <taxon>Gunneridae</taxon>
        <taxon>Pentapetalae</taxon>
        <taxon>rosids</taxon>
        <taxon>fabids</taxon>
        <taxon>Rosales</taxon>
        <taxon>Moraceae</taxon>
        <taxon>Ficeae</taxon>
        <taxon>Ficus</taxon>
    </lineage>
</organism>
<evidence type="ECO:0000256" key="1">
    <source>
        <dbReference type="ARBA" id="ARBA00022441"/>
    </source>
</evidence>
<dbReference type="GO" id="GO:0034976">
    <property type="term" value="P:response to endoplasmic reticulum stress"/>
    <property type="evidence" value="ECO:0007669"/>
    <property type="project" value="InterPro"/>
</dbReference>
<keyword evidence="2" id="KW-0677">Repeat</keyword>
<dbReference type="AlphaFoldDB" id="A0AA88DHP3"/>
<dbReference type="InterPro" id="IPR044832">
    <property type="entry name" value="NRP-like"/>
</dbReference>
<dbReference type="PANTHER" id="PTHR46034">
    <property type="match status" value="1"/>
</dbReference>
<dbReference type="SMART" id="SM00612">
    <property type="entry name" value="Kelch"/>
    <property type="match status" value="5"/>
</dbReference>
<dbReference type="InterPro" id="IPR015915">
    <property type="entry name" value="Kelch-typ_b-propeller"/>
</dbReference>
<feature type="domain" description="DCD" evidence="4">
    <location>
        <begin position="34"/>
        <end position="167"/>
    </location>
</feature>
<evidence type="ECO:0000259" key="4">
    <source>
        <dbReference type="PROSITE" id="PS51222"/>
    </source>
</evidence>
<dbReference type="InterPro" id="IPR006652">
    <property type="entry name" value="Kelch_1"/>
</dbReference>
<feature type="region of interest" description="Disordered" evidence="3">
    <location>
        <begin position="175"/>
        <end position="205"/>
    </location>
</feature>
<dbReference type="InterPro" id="IPR056737">
    <property type="entry name" value="Beta-prop_ATRN-MKLN-like"/>
</dbReference>
<evidence type="ECO:0000256" key="2">
    <source>
        <dbReference type="ARBA" id="ARBA00022737"/>
    </source>
</evidence>
<evidence type="ECO:0000313" key="6">
    <source>
        <dbReference type="Proteomes" id="UP001187192"/>
    </source>
</evidence>
<sequence>MGAGRKTQTFNLREKTPPQWTSNCNTSWRNLRKNDLGGVIFGCKHSTIKECYSKQLFGLPAPHFSYVKNVYHGLPLFLFNYSDRKLHGIFEAASAGKMNIDPCGWTEDGSDYSPYAAQVRIQIRKQCQPLSENQFGPVIAENYYESNHFYFELDRLQAEKLICLFSSFSTTSSTPFPMKTERRSTTFDASARPKTGQEGDGIELNPLNVSYTHQGDPECGSSYDDPPGLGAESQMLGTTNDDWEVEKDTHEGRILEPSVGRSYSAVVRNIGASAANQSQSNIEGGNEEESGGESWSMETHHKEAAQNCQLEAVDKTHSHDHPYGSAVPGMGIHHPPKSWSALFKDSATSDVGKETQNINSLVLESRNVSDSGQSDCGWESSCFDTSFNENIRFLEDLVDDSPASQEHMALRINSEIPNSFVLTKETTTFTNGAQNEGRVYTTEASELNLSYQKIVNTKWNISCIAPHLDNESPPSEATADEDPNDLIDDERIDFPSNETANISEMESSDVQCIVAKLLVEVKELRSSHLGQVQKVSMLEHDLVKSRLEIQLLKDRCKTLECRSFKKTGNIAEEEPNSIVGPHPNLEQSILIAGGFDGYSWLSAMDCYHPSSDLMESCSPMSCVRSHASAVKFNGEVYVFGGVYENLWYNEVESYNPLRNKWTRCPSMNQRKGGLAGVSFDDKIYAIGGGNGAECFSEVEIYHLGIGRWIPTQSMLHKRFSLAAAEINGAIYVVGGYDGKNYMKSVERFDPRECSWMRLESMTKTRGCHSLAVYDEKLFAMGGYDGDIFVSTVEVFDPRKGSWMMGDSMNISRGYSPAVVFGDAIYVIGGLKKDDEILDTVECYKEGHGWQVTNLKAIGKRPFFT</sequence>
<dbReference type="Pfam" id="PF24981">
    <property type="entry name" value="Beta-prop_ATRN-LZTR1"/>
    <property type="match status" value="1"/>
</dbReference>
<protein>
    <recommendedName>
        <fullName evidence="4">DCD domain-containing protein</fullName>
    </recommendedName>
</protein>
<dbReference type="Proteomes" id="UP001187192">
    <property type="component" value="Unassembled WGS sequence"/>
</dbReference>
<dbReference type="Pfam" id="PF10539">
    <property type="entry name" value="Dev_Cell_Death"/>
    <property type="match status" value="1"/>
</dbReference>
<keyword evidence="1" id="KW-0880">Kelch repeat</keyword>
<name>A0AA88DHP3_FICCA</name>
<dbReference type="SMART" id="SM00767">
    <property type="entry name" value="DCD"/>
    <property type="match status" value="1"/>
</dbReference>
<dbReference type="Gene3D" id="2.120.10.80">
    <property type="entry name" value="Kelch-type beta propeller"/>
    <property type="match status" value="1"/>
</dbReference>
<proteinExistence type="predicted"/>
<dbReference type="PROSITE" id="PS51222">
    <property type="entry name" value="DCD"/>
    <property type="match status" value="1"/>
</dbReference>
<keyword evidence="6" id="KW-1185">Reference proteome</keyword>
<gene>
    <name evidence="5" type="ORF">TIFTF001_010436</name>
</gene>
<accession>A0AA88DHP3</accession>
<dbReference type="SUPFAM" id="SSF117281">
    <property type="entry name" value="Kelch motif"/>
    <property type="match status" value="1"/>
</dbReference>
<dbReference type="InterPro" id="IPR013989">
    <property type="entry name" value="Dev_and_cell_death_domain"/>
</dbReference>
<dbReference type="PANTHER" id="PTHR46034:SF23">
    <property type="entry name" value="DCD (DEVELOPMENT AND CELL DEATH) DOMAIN PROTEIN"/>
    <property type="match status" value="1"/>
</dbReference>
<evidence type="ECO:0000313" key="5">
    <source>
        <dbReference type="EMBL" id="GMN41214.1"/>
    </source>
</evidence>
<feature type="region of interest" description="Disordered" evidence="3">
    <location>
        <begin position="274"/>
        <end position="303"/>
    </location>
</feature>
<reference evidence="5" key="1">
    <citation type="submission" date="2023-07" db="EMBL/GenBank/DDBJ databases">
        <title>draft genome sequence of fig (Ficus carica).</title>
        <authorList>
            <person name="Takahashi T."/>
            <person name="Nishimura K."/>
        </authorList>
    </citation>
    <scope>NUCLEOTIDE SEQUENCE</scope>
</reference>